<evidence type="ECO:0000259" key="3">
    <source>
        <dbReference type="Pfam" id="PF13649"/>
    </source>
</evidence>
<dbReference type="GO" id="GO:0032259">
    <property type="term" value="P:methylation"/>
    <property type="evidence" value="ECO:0007669"/>
    <property type="project" value="UniProtKB-KW"/>
</dbReference>
<dbReference type="CDD" id="cd02440">
    <property type="entry name" value="AdoMet_MTases"/>
    <property type="match status" value="1"/>
</dbReference>
<dbReference type="Gene3D" id="3.40.50.150">
    <property type="entry name" value="Vaccinia Virus protein VP39"/>
    <property type="match status" value="1"/>
</dbReference>
<accession>Q091Z5</accession>
<keyword evidence="2 4" id="KW-0808">Transferase</keyword>
<dbReference type="InterPro" id="IPR029063">
    <property type="entry name" value="SAM-dependent_MTases_sf"/>
</dbReference>
<keyword evidence="1 4" id="KW-0489">Methyltransferase</keyword>
<evidence type="ECO:0000313" key="5">
    <source>
        <dbReference type="Proteomes" id="UP000032702"/>
    </source>
</evidence>
<dbReference type="AlphaFoldDB" id="Q091Z5"/>
<dbReference type="EMBL" id="AAMD01000052">
    <property type="protein sequence ID" value="EAU66568.1"/>
    <property type="molecule type" value="Genomic_DNA"/>
</dbReference>
<dbReference type="Pfam" id="PF13649">
    <property type="entry name" value="Methyltransf_25"/>
    <property type="match status" value="1"/>
</dbReference>
<comment type="caution">
    <text evidence="4">The sequence shown here is derived from an EMBL/GenBank/DDBJ whole genome shotgun (WGS) entry which is preliminary data.</text>
</comment>
<evidence type="ECO:0000256" key="1">
    <source>
        <dbReference type="ARBA" id="ARBA00022603"/>
    </source>
</evidence>
<feature type="domain" description="Methyltransferase" evidence="3">
    <location>
        <begin position="118"/>
        <end position="214"/>
    </location>
</feature>
<gene>
    <name evidence="4" type="ORF">STIAU_3455</name>
</gene>
<dbReference type="PANTHER" id="PTHR43861:SF1">
    <property type="entry name" value="TRANS-ACONITATE 2-METHYLTRANSFERASE"/>
    <property type="match status" value="1"/>
</dbReference>
<dbReference type="PANTHER" id="PTHR43861">
    <property type="entry name" value="TRANS-ACONITATE 2-METHYLTRANSFERASE-RELATED"/>
    <property type="match status" value="1"/>
</dbReference>
<organism evidence="4 5">
    <name type="scientific">Stigmatella aurantiaca (strain DW4/3-1)</name>
    <dbReference type="NCBI Taxonomy" id="378806"/>
    <lineage>
        <taxon>Bacteria</taxon>
        <taxon>Pseudomonadati</taxon>
        <taxon>Myxococcota</taxon>
        <taxon>Myxococcia</taxon>
        <taxon>Myxococcales</taxon>
        <taxon>Cystobacterineae</taxon>
        <taxon>Archangiaceae</taxon>
        <taxon>Stigmatella</taxon>
    </lineage>
</organism>
<sequence>MTDMPGNRALLDQSMALALLSWRLHVFEPARWMKRLGLYRASTLGAPVVPGVPGGSGPHLSRRYSQPVLLPGEPEGYSEVKDFDRVAHLYEAAVRPFSEPILEEVEALMHPLSPRARVLDPSCGPGGAVLRLAQRVPQGEVVAADLSRGMVETACEAARRARLTNLAFFQADVGKPPEAFTGYFDAIVCCLSFHHYPDGAEAVRAFRKVLAPGGKVFVADAGPRWFVELARPISVLADPGFVRHRTGEEFLELFAHAGFSRVSWIEVLPGIGVTVASV</sequence>
<name>Q091Z5_STIAD</name>
<dbReference type="SUPFAM" id="SSF53335">
    <property type="entry name" value="S-adenosyl-L-methionine-dependent methyltransferases"/>
    <property type="match status" value="1"/>
</dbReference>
<dbReference type="RefSeq" id="WP_002613880.1">
    <property type="nucleotide sequence ID" value="NC_014623.1"/>
</dbReference>
<evidence type="ECO:0000313" key="4">
    <source>
        <dbReference type="EMBL" id="EAU66568.1"/>
    </source>
</evidence>
<proteinExistence type="predicted"/>
<dbReference type="InterPro" id="IPR041698">
    <property type="entry name" value="Methyltransf_25"/>
</dbReference>
<dbReference type="OrthoDB" id="9765084at2"/>
<protein>
    <submittedName>
        <fullName evidence="4">Methyltransferase, UbiE/COQ5 family</fullName>
    </submittedName>
</protein>
<dbReference type="GO" id="GO:0008168">
    <property type="term" value="F:methyltransferase activity"/>
    <property type="evidence" value="ECO:0007669"/>
    <property type="project" value="UniProtKB-KW"/>
</dbReference>
<dbReference type="Proteomes" id="UP000032702">
    <property type="component" value="Unassembled WGS sequence"/>
</dbReference>
<reference evidence="4 5" key="1">
    <citation type="submission" date="2006-04" db="EMBL/GenBank/DDBJ databases">
        <authorList>
            <person name="Nierman W.C."/>
        </authorList>
    </citation>
    <scope>NUCLEOTIDE SEQUENCE [LARGE SCALE GENOMIC DNA]</scope>
    <source>
        <strain evidence="4 5">DW4/3-1</strain>
    </source>
</reference>
<evidence type="ECO:0000256" key="2">
    <source>
        <dbReference type="ARBA" id="ARBA00022679"/>
    </source>
</evidence>